<gene>
    <name evidence="2" type="ORF">SELSPUOL_00220</name>
</gene>
<dbReference type="Proteomes" id="UP000003505">
    <property type="component" value="Unassembled WGS sequence"/>
</dbReference>
<name>C9LRZ9_SELS3</name>
<organism evidence="2 3">
    <name type="scientific">Selenomonas sputigena (strain ATCC 35185 / DSM 20758 / CCUG 44933 / VPI D19B-28)</name>
    <dbReference type="NCBI Taxonomy" id="546271"/>
    <lineage>
        <taxon>Bacteria</taxon>
        <taxon>Bacillati</taxon>
        <taxon>Bacillota</taxon>
        <taxon>Negativicutes</taxon>
        <taxon>Selenomonadales</taxon>
        <taxon>Selenomonadaceae</taxon>
        <taxon>Selenomonas</taxon>
    </lineage>
</organism>
<dbReference type="EMBL" id="ACKP02000003">
    <property type="protein sequence ID" value="EEX78417.1"/>
    <property type="molecule type" value="Genomic_DNA"/>
</dbReference>
<evidence type="ECO:0000256" key="1">
    <source>
        <dbReference type="SAM" id="Phobius"/>
    </source>
</evidence>
<dbReference type="AlphaFoldDB" id="C9LRZ9"/>
<proteinExistence type="predicted"/>
<keyword evidence="1" id="KW-0472">Membrane</keyword>
<keyword evidence="1" id="KW-0812">Transmembrane</keyword>
<comment type="caution">
    <text evidence="2">The sequence shown here is derived from an EMBL/GenBank/DDBJ whole genome shotgun (WGS) entry which is preliminary data.</text>
</comment>
<evidence type="ECO:0000313" key="3">
    <source>
        <dbReference type="Proteomes" id="UP000003505"/>
    </source>
</evidence>
<reference evidence="2 3" key="1">
    <citation type="submission" date="2009-09" db="EMBL/GenBank/DDBJ databases">
        <authorList>
            <person name="Weinstock G."/>
            <person name="Sodergren E."/>
            <person name="Clifton S."/>
            <person name="Fulton L."/>
            <person name="Fulton B."/>
            <person name="Courtney L."/>
            <person name="Fronick C."/>
            <person name="Harrison M."/>
            <person name="Strong C."/>
            <person name="Farmer C."/>
            <person name="Delahaunty K."/>
            <person name="Markovic C."/>
            <person name="Hall O."/>
            <person name="Minx P."/>
            <person name="Tomlinson C."/>
            <person name="Mitreva M."/>
            <person name="Nelson J."/>
            <person name="Hou S."/>
            <person name="Wollam A."/>
            <person name="Pepin K.H."/>
            <person name="Johnson M."/>
            <person name="Bhonagiri V."/>
            <person name="Nash W.E."/>
            <person name="Warren W."/>
            <person name="Chinwalla A."/>
            <person name="Mardis E.R."/>
            <person name="Wilson R.K."/>
        </authorList>
    </citation>
    <scope>NUCLEOTIDE SEQUENCE [LARGE SCALE GENOMIC DNA]</scope>
    <source>
        <strain evidence="3">ATCC 35185 / DSM 20758 / VPI D19B-28</strain>
    </source>
</reference>
<keyword evidence="1" id="KW-1133">Transmembrane helix</keyword>
<evidence type="ECO:0000313" key="2">
    <source>
        <dbReference type="EMBL" id="EEX78417.1"/>
    </source>
</evidence>
<protein>
    <submittedName>
        <fullName evidence="2">Uncharacterized protein</fullName>
    </submittedName>
</protein>
<feature type="transmembrane region" description="Helical" evidence="1">
    <location>
        <begin position="12"/>
        <end position="33"/>
    </location>
</feature>
<sequence length="40" mass="4602">MGESGQGIKRQFYALSFFDFPVLRCLFCVLLVIDRYLAKG</sequence>
<accession>C9LRZ9</accession>